<keyword evidence="4" id="KW-1185">Reference proteome</keyword>
<evidence type="ECO:0000313" key="4">
    <source>
        <dbReference type="Proteomes" id="UP001595904"/>
    </source>
</evidence>
<dbReference type="InterPro" id="IPR036165">
    <property type="entry name" value="YefM-like_sf"/>
</dbReference>
<protein>
    <recommendedName>
        <fullName evidence="2">Antitoxin</fullName>
    </recommendedName>
</protein>
<dbReference type="Proteomes" id="UP001595904">
    <property type="component" value="Unassembled WGS sequence"/>
</dbReference>
<dbReference type="SUPFAM" id="SSF143120">
    <property type="entry name" value="YefM-like"/>
    <property type="match status" value="1"/>
</dbReference>
<evidence type="ECO:0000256" key="1">
    <source>
        <dbReference type="ARBA" id="ARBA00009981"/>
    </source>
</evidence>
<organism evidence="3 4">
    <name type="scientific">Steroidobacter flavus</name>
    <dbReference type="NCBI Taxonomy" id="1842136"/>
    <lineage>
        <taxon>Bacteria</taxon>
        <taxon>Pseudomonadati</taxon>
        <taxon>Pseudomonadota</taxon>
        <taxon>Gammaproteobacteria</taxon>
        <taxon>Steroidobacterales</taxon>
        <taxon>Steroidobacteraceae</taxon>
        <taxon>Steroidobacter</taxon>
    </lineage>
</organism>
<comment type="caution">
    <text evidence="3">The sequence shown here is derived from an EMBL/GenBank/DDBJ whole genome shotgun (WGS) entry which is preliminary data.</text>
</comment>
<comment type="similarity">
    <text evidence="1 2">Belongs to the phD/YefM antitoxin family.</text>
</comment>
<dbReference type="NCBIfam" id="TIGR01552">
    <property type="entry name" value="phd_fam"/>
    <property type="match status" value="1"/>
</dbReference>
<dbReference type="Gene3D" id="3.40.1620.10">
    <property type="entry name" value="YefM-like domain"/>
    <property type="match status" value="1"/>
</dbReference>
<comment type="function">
    <text evidence="2">Antitoxin component of a type II toxin-antitoxin (TA) system.</text>
</comment>
<evidence type="ECO:0000256" key="2">
    <source>
        <dbReference type="RuleBase" id="RU362080"/>
    </source>
</evidence>
<name>A0ABV8SWY6_9GAMM</name>
<reference evidence="4" key="1">
    <citation type="journal article" date="2019" name="Int. J. Syst. Evol. Microbiol.">
        <title>The Global Catalogue of Microorganisms (GCM) 10K type strain sequencing project: providing services to taxonomists for standard genome sequencing and annotation.</title>
        <authorList>
            <consortium name="The Broad Institute Genomics Platform"/>
            <consortium name="The Broad Institute Genome Sequencing Center for Infectious Disease"/>
            <person name="Wu L."/>
            <person name="Ma J."/>
        </authorList>
    </citation>
    <scope>NUCLEOTIDE SEQUENCE [LARGE SCALE GENOMIC DNA]</scope>
    <source>
        <strain evidence="4">CGMCC 1.10759</strain>
    </source>
</reference>
<sequence length="101" mass="11715">MYRQVYTERMIKSYAIAEARANLPTLIDEVEAGAAIELTRRGKGVAIMISVNEYQRLRSKRPTFQDAYQRLLKKHSLGEVGLEQDFARRLRDRSPGRKVDF</sequence>
<dbReference type="EMBL" id="JBHSDU010000003">
    <property type="protein sequence ID" value="MFC4311463.1"/>
    <property type="molecule type" value="Genomic_DNA"/>
</dbReference>
<proteinExistence type="inferred from homology"/>
<gene>
    <name evidence="3" type="ORF">ACFPN2_20350</name>
</gene>
<dbReference type="RefSeq" id="WP_380599834.1">
    <property type="nucleotide sequence ID" value="NZ_JBHSDU010000003.1"/>
</dbReference>
<dbReference type="Pfam" id="PF02604">
    <property type="entry name" value="PhdYeFM_antitox"/>
    <property type="match status" value="1"/>
</dbReference>
<evidence type="ECO:0000313" key="3">
    <source>
        <dbReference type="EMBL" id="MFC4311463.1"/>
    </source>
</evidence>
<accession>A0ABV8SWY6</accession>
<dbReference type="InterPro" id="IPR006442">
    <property type="entry name" value="Antitoxin_Phd/YefM"/>
</dbReference>